<dbReference type="Proteomes" id="UP000305674">
    <property type="component" value="Unassembled WGS sequence"/>
</dbReference>
<name>A0A4V5NXL1_9GAMM</name>
<comment type="caution">
    <text evidence="3">The sequence shown here is derived from an EMBL/GenBank/DDBJ whole genome shotgun (WGS) entry which is preliminary data.</text>
</comment>
<organism evidence="3 4">
    <name type="scientific">Ferrimonas sediminicola</name>
    <dbReference type="NCBI Taxonomy" id="2569538"/>
    <lineage>
        <taxon>Bacteria</taxon>
        <taxon>Pseudomonadati</taxon>
        <taxon>Pseudomonadota</taxon>
        <taxon>Gammaproteobacteria</taxon>
        <taxon>Alteromonadales</taxon>
        <taxon>Ferrimonadaceae</taxon>
        <taxon>Ferrimonas</taxon>
    </lineage>
</organism>
<feature type="domain" description="Lipoprotein LPP20-like" evidence="2">
    <location>
        <begin position="22"/>
        <end position="117"/>
    </location>
</feature>
<proteinExistence type="predicted"/>
<dbReference type="OrthoDB" id="6358394at2"/>
<gene>
    <name evidence="3" type="ORF">FCL40_03270</name>
</gene>
<protein>
    <recommendedName>
        <fullName evidence="2">Lipoprotein LPP20-like domain-containing protein</fullName>
    </recommendedName>
</protein>
<dbReference type="EMBL" id="SWCI01000001">
    <property type="protein sequence ID" value="TKB51591.1"/>
    <property type="molecule type" value="Genomic_DNA"/>
</dbReference>
<accession>A0A4V5NXL1</accession>
<dbReference type="PROSITE" id="PS51257">
    <property type="entry name" value="PROKAR_LIPOPROTEIN"/>
    <property type="match status" value="1"/>
</dbReference>
<dbReference type="Pfam" id="PF02169">
    <property type="entry name" value="LPP20"/>
    <property type="match status" value="1"/>
</dbReference>
<evidence type="ECO:0000256" key="1">
    <source>
        <dbReference type="SAM" id="SignalP"/>
    </source>
</evidence>
<sequence length="310" mass="34606">MSIRIAALLLILTATACRAAPPSWYLEPPSDSDEYLYGVGAGINLENARHQALMDVTSRLQVKVQGSLQTQTSVTDDVVATKANQLVRSESTGVTLTNYELHDSAHRDGTHYQLIRVQRTALLKGLGQQLALLLQEFNRLRTQQASPLVELRELFTRQQDAESARSLIAILQQQQQNLPSLEDLHWFEQRLSDSKKHRVIALKLEQTSEQTQEFLSQWLGDAGFQSSGPSPLATLKFTIQPQPAREIFGQFHVSLKGKFIVEEQGRVLNVKRLSATGVSSLSGEQAKAVAEQQMLNQIAKEDIWKLLLSI</sequence>
<reference evidence="3 4" key="1">
    <citation type="submission" date="2019-04" db="EMBL/GenBank/DDBJ databases">
        <authorList>
            <person name="Hwang J.C."/>
        </authorList>
    </citation>
    <scope>NUCLEOTIDE SEQUENCE [LARGE SCALE GENOMIC DNA]</scope>
    <source>
        <strain evidence="3 4">IMCC35001</strain>
    </source>
</reference>
<dbReference type="InterPro" id="IPR024952">
    <property type="entry name" value="LPP20-like_dom"/>
</dbReference>
<feature type="chain" id="PRO_5020211987" description="Lipoprotein LPP20-like domain-containing protein" evidence="1">
    <location>
        <begin position="20"/>
        <end position="310"/>
    </location>
</feature>
<keyword evidence="4" id="KW-1185">Reference proteome</keyword>
<evidence type="ECO:0000313" key="4">
    <source>
        <dbReference type="Proteomes" id="UP000305674"/>
    </source>
</evidence>
<dbReference type="AlphaFoldDB" id="A0A4V5NXL1"/>
<feature type="signal peptide" evidence="1">
    <location>
        <begin position="1"/>
        <end position="19"/>
    </location>
</feature>
<evidence type="ECO:0000259" key="2">
    <source>
        <dbReference type="Pfam" id="PF02169"/>
    </source>
</evidence>
<dbReference type="Gene3D" id="3.10.28.20">
    <property type="entry name" value="Acetamidase/Formamidase-like domains"/>
    <property type="match status" value="1"/>
</dbReference>
<keyword evidence="1" id="KW-0732">Signal</keyword>
<evidence type="ECO:0000313" key="3">
    <source>
        <dbReference type="EMBL" id="TKB51591.1"/>
    </source>
</evidence>